<evidence type="ECO:0000313" key="1">
    <source>
        <dbReference type="EMBL" id="GIX89130.1"/>
    </source>
</evidence>
<evidence type="ECO:0000313" key="2">
    <source>
        <dbReference type="Proteomes" id="UP001054945"/>
    </source>
</evidence>
<reference evidence="1 2" key="1">
    <citation type="submission" date="2021-06" db="EMBL/GenBank/DDBJ databases">
        <title>Caerostris extrusa draft genome.</title>
        <authorList>
            <person name="Kono N."/>
            <person name="Arakawa K."/>
        </authorList>
    </citation>
    <scope>NUCLEOTIDE SEQUENCE [LARGE SCALE GENOMIC DNA]</scope>
</reference>
<comment type="caution">
    <text evidence="1">The sequence shown here is derived from an EMBL/GenBank/DDBJ whole genome shotgun (WGS) entry which is preliminary data.</text>
</comment>
<dbReference type="AlphaFoldDB" id="A0AAV4NXU5"/>
<protein>
    <submittedName>
        <fullName evidence="1">Uncharacterized protein</fullName>
    </submittedName>
</protein>
<gene>
    <name evidence="1" type="ORF">CEXT_287201</name>
</gene>
<sequence>MQSNVNALARARNANPPSPVFCVPPIEGSACPIAAKMTRTDSGMGAAAFQGQLAIIPYQESPVLRNARKRITGEIFVCMSIFFFLL</sequence>
<accession>A0AAV4NXU5</accession>
<organism evidence="1 2">
    <name type="scientific">Caerostris extrusa</name>
    <name type="common">Bark spider</name>
    <name type="synonym">Caerostris bankana</name>
    <dbReference type="NCBI Taxonomy" id="172846"/>
    <lineage>
        <taxon>Eukaryota</taxon>
        <taxon>Metazoa</taxon>
        <taxon>Ecdysozoa</taxon>
        <taxon>Arthropoda</taxon>
        <taxon>Chelicerata</taxon>
        <taxon>Arachnida</taxon>
        <taxon>Araneae</taxon>
        <taxon>Araneomorphae</taxon>
        <taxon>Entelegynae</taxon>
        <taxon>Araneoidea</taxon>
        <taxon>Araneidae</taxon>
        <taxon>Caerostris</taxon>
    </lineage>
</organism>
<proteinExistence type="predicted"/>
<keyword evidence="2" id="KW-1185">Reference proteome</keyword>
<dbReference type="EMBL" id="BPLR01021394">
    <property type="protein sequence ID" value="GIX89130.1"/>
    <property type="molecule type" value="Genomic_DNA"/>
</dbReference>
<name>A0AAV4NXU5_CAEEX</name>
<dbReference type="Proteomes" id="UP001054945">
    <property type="component" value="Unassembled WGS sequence"/>
</dbReference>